<dbReference type="Proteomes" id="UP000240477">
    <property type="component" value="Segment"/>
</dbReference>
<organism evidence="1 2">
    <name type="scientific">Escherichia phage VB_EcoS-Golestan</name>
    <dbReference type="NCBI Taxonomy" id="2047801"/>
    <lineage>
        <taxon>Viruses</taxon>
        <taxon>Duplodnaviria</taxon>
        <taxon>Heunggongvirae</taxon>
        <taxon>Uroviricota</taxon>
        <taxon>Caudoviricetes</taxon>
        <taxon>Sarkviridae</taxon>
        <taxon>Guernseyvirinae</taxon>
        <taxon>Kagunavirus</taxon>
        <taxon>Kagunavirus golestan</taxon>
    </lineage>
</organism>
<proteinExistence type="predicted"/>
<reference evidence="1 2" key="1">
    <citation type="submission" date="2017-10" db="EMBL/GenBank/DDBJ databases">
        <title>Characteristics and comparative genomic analysis of a novel Escherichia coli phage VB_EcoS-Golestan.</title>
        <authorList>
            <person name="Yazdi M."/>
            <person name="Bouzari M."/>
            <person name="Ghaemi E.A."/>
        </authorList>
    </citation>
    <scope>NUCLEOTIDE SEQUENCE [LARGE SCALE GENOMIC DNA]</scope>
</reference>
<dbReference type="EMBL" id="MG099933">
    <property type="protein sequence ID" value="ATS93279.1"/>
    <property type="molecule type" value="Genomic_DNA"/>
</dbReference>
<gene>
    <name evidence="1" type="ORF">E1_55</name>
</gene>
<keyword evidence="2" id="KW-1185">Reference proteome</keyword>
<evidence type="ECO:0000313" key="1">
    <source>
        <dbReference type="EMBL" id="ATS93279.1"/>
    </source>
</evidence>
<accession>A0A2D2W4V6</accession>
<name>A0A2D2W4V6_9CAUD</name>
<evidence type="ECO:0000313" key="2">
    <source>
        <dbReference type="Proteomes" id="UP000240477"/>
    </source>
</evidence>
<sequence length="72" mass="7858">MIKVEIKSKETKQTVASKEFNSESEIGPWLKQYVHLQTVYIILTKASGVTVLLEPASNNDACADDSEGGCRG</sequence>
<protein>
    <submittedName>
        <fullName evidence="1">Uncharacterized protein</fullName>
    </submittedName>
</protein>